<dbReference type="GO" id="GO:0004497">
    <property type="term" value="F:monooxygenase activity"/>
    <property type="evidence" value="ECO:0007669"/>
    <property type="project" value="UniProtKB-KW"/>
</dbReference>
<dbReference type="PANTHER" id="PTHR46300:SF7">
    <property type="entry name" value="P450, PUTATIVE (EUROFUNG)-RELATED"/>
    <property type="match status" value="1"/>
</dbReference>
<evidence type="ECO:0000256" key="6">
    <source>
        <dbReference type="ARBA" id="ARBA00022692"/>
    </source>
</evidence>
<dbReference type="AlphaFoldDB" id="A0A165UMS9"/>
<organism evidence="15 16">
    <name type="scientific">Daedalea quercina L-15889</name>
    <dbReference type="NCBI Taxonomy" id="1314783"/>
    <lineage>
        <taxon>Eukaryota</taxon>
        <taxon>Fungi</taxon>
        <taxon>Dikarya</taxon>
        <taxon>Basidiomycota</taxon>
        <taxon>Agaricomycotina</taxon>
        <taxon>Agaricomycetes</taxon>
        <taxon>Polyporales</taxon>
        <taxon>Fomitopsis</taxon>
    </lineage>
</organism>
<evidence type="ECO:0000313" key="15">
    <source>
        <dbReference type="EMBL" id="KZT75151.1"/>
    </source>
</evidence>
<keyword evidence="11 14" id="KW-0503">Monooxygenase</keyword>
<keyword evidence="7 13" id="KW-0479">Metal-binding</keyword>
<dbReference type="InterPro" id="IPR001128">
    <property type="entry name" value="Cyt_P450"/>
</dbReference>
<evidence type="ECO:0000256" key="14">
    <source>
        <dbReference type="RuleBase" id="RU000461"/>
    </source>
</evidence>
<evidence type="ECO:0000256" key="11">
    <source>
        <dbReference type="ARBA" id="ARBA00023033"/>
    </source>
</evidence>
<dbReference type="EMBL" id="KV429032">
    <property type="protein sequence ID" value="KZT75151.1"/>
    <property type="molecule type" value="Genomic_DNA"/>
</dbReference>
<keyword evidence="6" id="KW-0812">Transmembrane</keyword>
<feature type="binding site" description="axial binding residue" evidence="13">
    <location>
        <position position="417"/>
    </location>
    <ligand>
        <name>heme</name>
        <dbReference type="ChEBI" id="CHEBI:30413"/>
    </ligand>
    <ligandPart>
        <name>Fe</name>
        <dbReference type="ChEBI" id="CHEBI:18248"/>
    </ligandPart>
</feature>
<dbReference type="InterPro" id="IPR002401">
    <property type="entry name" value="Cyt_P450_E_grp-I"/>
</dbReference>
<evidence type="ECO:0000256" key="1">
    <source>
        <dbReference type="ARBA" id="ARBA00001971"/>
    </source>
</evidence>
<sequence>MEYLLFIFAVGLAAFRLYRLRRLQHPLPPGPTPHLWSGNVHQLPSSHQWRTYAEWGHTYGPVISFRVYSKRTIVLNSLKAATDLLDTRSSMYSDRPILWMLTELAGRGLSVFNIPASHPWFKKYRKTMHSGLSPRPTMSYRPIMQAHSRKMLLSFAASPTQFRSHIRKNAASLILEIAYGRTSEDQVEYFVSVISVIEEGTKAHAVVVQPGWWLSSDLLRFIPSWFPFAEFKRLAAFQKKQMKRLDSVLYDWAKGQIESGDYVESFTSLNFRQNMSSALYAGASDTTVGILIAFVLLMTLHPEVQKRAQAEVDRICEGRMPTWDDEPDMPYVGALIKEVMRWSPVAPLGLPHVVTQDDVYDSYFIPKGTTVLANIWAIAQDETLYPSPFTFDPERFLGPNPQFDPRKFIFGLGRRVCPGQHFAETPISLNVASVLAVFNISKAVDEQGREIEPDVRFTSSTTSHVENFPCSITVRSPELLELVATESGRTTSD</sequence>
<dbReference type="Proteomes" id="UP000076727">
    <property type="component" value="Unassembled WGS sequence"/>
</dbReference>
<name>A0A165UMS9_9APHY</name>
<dbReference type="GO" id="GO:0016020">
    <property type="term" value="C:membrane"/>
    <property type="evidence" value="ECO:0007669"/>
    <property type="project" value="UniProtKB-SubCell"/>
</dbReference>
<dbReference type="GO" id="GO:0016705">
    <property type="term" value="F:oxidoreductase activity, acting on paired donors, with incorporation or reduction of molecular oxygen"/>
    <property type="evidence" value="ECO:0007669"/>
    <property type="project" value="InterPro"/>
</dbReference>
<evidence type="ECO:0000256" key="13">
    <source>
        <dbReference type="PIRSR" id="PIRSR602401-1"/>
    </source>
</evidence>
<dbReference type="InterPro" id="IPR036396">
    <property type="entry name" value="Cyt_P450_sf"/>
</dbReference>
<reference evidence="15 16" key="1">
    <citation type="journal article" date="2016" name="Mol. Biol. Evol.">
        <title>Comparative Genomics of Early-Diverging Mushroom-Forming Fungi Provides Insights into the Origins of Lignocellulose Decay Capabilities.</title>
        <authorList>
            <person name="Nagy L.G."/>
            <person name="Riley R."/>
            <person name="Tritt A."/>
            <person name="Adam C."/>
            <person name="Daum C."/>
            <person name="Floudas D."/>
            <person name="Sun H."/>
            <person name="Yadav J.S."/>
            <person name="Pangilinan J."/>
            <person name="Larsson K.H."/>
            <person name="Matsuura K."/>
            <person name="Barry K."/>
            <person name="Labutti K."/>
            <person name="Kuo R."/>
            <person name="Ohm R.A."/>
            <person name="Bhattacharya S.S."/>
            <person name="Shirouzu T."/>
            <person name="Yoshinaga Y."/>
            <person name="Martin F.M."/>
            <person name="Grigoriev I.V."/>
            <person name="Hibbett D.S."/>
        </authorList>
    </citation>
    <scope>NUCLEOTIDE SEQUENCE [LARGE SCALE GENOMIC DNA]</scope>
    <source>
        <strain evidence="15 16">L-15889</strain>
    </source>
</reference>
<evidence type="ECO:0000256" key="10">
    <source>
        <dbReference type="ARBA" id="ARBA00023004"/>
    </source>
</evidence>
<proteinExistence type="inferred from homology"/>
<evidence type="ECO:0000256" key="8">
    <source>
        <dbReference type="ARBA" id="ARBA00022989"/>
    </source>
</evidence>
<dbReference type="GO" id="GO:0020037">
    <property type="term" value="F:heme binding"/>
    <property type="evidence" value="ECO:0007669"/>
    <property type="project" value="InterPro"/>
</dbReference>
<keyword evidence="16" id="KW-1185">Reference proteome</keyword>
<evidence type="ECO:0000256" key="12">
    <source>
        <dbReference type="ARBA" id="ARBA00023136"/>
    </source>
</evidence>
<evidence type="ECO:0000256" key="5">
    <source>
        <dbReference type="ARBA" id="ARBA00022617"/>
    </source>
</evidence>
<evidence type="ECO:0000256" key="3">
    <source>
        <dbReference type="ARBA" id="ARBA00005179"/>
    </source>
</evidence>
<keyword evidence="12" id="KW-0472">Membrane</keyword>
<comment type="subcellular location">
    <subcellularLocation>
        <location evidence="2">Membrane</location>
        <topology evidence="2">Single-pass membrane protein</topology>
    </subcellularLocation>
</comment>
<protein>
    <submittedName>
        <fullName evidence="15">Cytochrome P450</fullName>
    </submittedName>
</protein>
<dbReference type="SUPFAM" id="SSF48264">
    <property type="entry name" value="Cytochrome P450"/>
    <property type="match status" value="1"/>
</dbReference>
<comment type="similarity">
    <text evidence="4 14">Belongs to the cytochrome P450 family.</text>
</comment>
<evidence type="ECO:0000256" key="2">
    <source>
        <dbReference type="ARBA" id="ARBA00004167"/>
    </source>
</evidence>
<dbReference type="PRINTS" id="PR00385">
    <property type="entry name" value="P450"/>
</dbReference>
<dbReference type="Pfam" id="PF00067">
    <property type="entry name" value="p450"/>
    <property type="match status" value="1"/>
</dbReference>
<evidence type="ECO:0000256" key="7">
    <source>
        <dbReference type="ARBA" id="ARBA00022723"/>
    </source>
</evidence>
<keyword evidence="10 13" id="KW-0408">Iron</keyword>
<evidence type="ECO:0000256" key="9">
    <source>
        <dbReference type="ARBA" id="ARBA00023002"/>
    </source>
</evidence>
<dbReference type="STRING" id="1314783.A0A165UMS9"/>
<keyword evidence="9 14" id="KW-0560">Oxidoreductase</keyword>
<gene>
    <name evidence="15" type="ORF">DAEQUDRAFT_742468</name>
</gene>
<dbReference type="InterPro" id="IPR017972">
    <property type="entry name" value="Cyt_P450_CS"/>
</dbReference>
<comment type="cofactor">
    <cofactor evidence="1 13">
        <name>heme</name>
        <dbReference type="ChEBI" id="CHEBI:30413"/>
    </cofactor>
</comment>
<dbReference type="OrthoDB" id="2789670at2759"/>
<keyword evidence="8" id="KW-1133">Transmembrane helix</keyword>
<dbReference type="Gene3D" id="1.10.630.10">
    <property type="entry name" value="Cytochrome P450"/>
    <property type="match status" value="1"/>
</dbReference>
<dbReference type="PANTHER" id="PTHR46300">
    <property type="entry name" value="P450, PUTATIVE (EUROFUNG)-RELATED-RELATED"/>
    <property type="match status" value="1"/>
</dbReference>
<dbReference type="PROSITE" id="PS00086">
    <property type="entry name" value="CYTOCHROME_P450"/>
    <property type="match status" value="1"/>
</dbReference>
<dbReference type="InterPro" id="IPR050364">
    <property type="entry name" value="Cytochrome_P450_fung"/>
</dbReference>
<keyword evidence="5 13" id="KW-0349">Heme</keyword>
<evidence type="ECO:0000256" key="4">
    <source>
        <dbReference type="ARBA" id="ARBA00010617"/>
    </source>
</evidence>
<accession>A0A165UMS9</accession>
<dbReference type="GO" id="GO:0005506">
    <property type="term" value="F:iron ion binding"/>
    <property type="evidence" value="ECO:0007669"/>
    <property type="project" value="InterPro"/>
</dbReference>
<dbReference type="PRINTS" id="PR00463">
    <property type="entry name" value="EP450I"/>
</dbReference>
<evidence type="ECO:0000313" key="16">
    <source>
        <dbReference type="Proteomes" id="UP000076727"/>
    </source>
</evidence>
<comment type="pathway">
    <text evidence="3">Secondary metabolite biosynthesis.</text>
</comment>
<dbReference type="CDD" id="cd11065">
    <property type="entry name" value="CYP64-like"/>
    <property type="match status" value="1"/>
</dbReference>